<protein>
    <submittedName>
        <fullName evidence="2">TIGR04086 family membrane protein</fullName>
    </submittedName>
</protein>
<keyword evidence="1" id="KW-1133">Transmembrane helix</keyword>
<accession>A0ABW5PTD7</accession>
<sequence length="127" mass="13626">MSKRFITAASYGTIGSFIVILFCALGLSTILRFTSATEESISMAPMIISFAALFIGGVIAGTKMQEKGLIIGVVTGVSYCVLVLLIQFLGYNHTGWAGKFLYYGENIIASTIGGIIGVNFFSRSYKK</sequence>
<dbReference type="InterPro" id="IPR023804">
    <property type="entry name" value="DUF3792_TM"/>
</dbReference>
<feature type="transmembrane region" description="Helical" evidence="1">
    <location>
        <begin position="69"/>
        <end position="88"/>
    </location>
</feature>
<keyword evidence="1" id="KW-0812">Transmembrane</keyword>
<feature type="transmembrane region" description="Helical" evidence="1">
    <location>
        <begin position="12"/>
        <end position="31"/>
    </location>
</feature>
<gene>
    <name evidence="2" type="ORF">ACFSTF_12815</name>
</gene>
<keyword evidence="1" id="KW-0472">Membrane</keyword>
<dbReference type="EMBL" id="JBHUMR010000014">
    <property type="protein sequence ID" value="MFD2618191.1"/>
    <property type="molecule type" value="Genomic_DNA"/>
</dbReference>
<dbReference type="NCBIfam" id="TIGR04086">
    <property type="entry name" value="TIGR04086_membr"/>
    <property type="match status" value="1"/>
</dbReference>
<evidence type="ECO:0000313" key="3">
    <source>
        <dbReference type="Proteomes" id="UP001597458"/>
    </source>
</evidence>
<comment type="caution">
    <text evidence="2">The sequence shown here is derived from an EMBL/GenBank/DDBJ whole genome shotgun (WGS) entry which is preliminary data.</text>
</comment>
<feature type="transmembrane region" description="Helical" evidence="1">
    <location>
        <begin position="100"/>
        <end position="121"/>
    </location>
</feature>
<dbReference type="Proteomes" id="UP001597458">
    <property type="component" value="Unassembled WGS sequence"/>
</dbReference>
<name>A0ABW5PTD7_9BACI</name>
<organism evidence="2 3">
    <name type="scientific">Terrilactibacillus laevilacticus</name>
    <dbReference type="NCBI Taxonomy" id="1380157"/>
    <lineage>
        <taxon>Bacteria</taxon>
        <taxon>Bacillati</taxon>
        <taxon>Bacillota</taxon>
        <taxon>Bacilli</taxon>
        <taxon>Bacillales</taxon>
        <taxon>Bacillaceae</taxon>
        <taxon>Terrilactibacillus</taxon>
    </lineage>
</organism>
<feature type="transmembrane region" description="Helical" evidence="1">
    <location>
        <begin position="43"/>
        <end position="62"/>
    </location>
</feature>
<keyword evidence="3" id="KW-1185">Reference proteome</keyword>
<dbReference type="Pfam" id="PF12670">
    <property type="entry name" value="DUF3792"/>
    <property type="match status" value="1"/>
</dbReference>
<dbReference type="RefSeq" id="WP_141190030.1">
    <property type="nucleotide sequence ID" value="NZ_JBHUMR010000014.1"/>
</dbReference>
<evidence type="ECO:0000313" key="2">
    <source>
        <dbReference type="EMBL" id="MFD2618191.1"/>
    </source>
</evidence>
<evidence type="ECO:0000256" key="1">
    <source>
        <dbReference type="SAM" id="Phobius"/>
    </source>
</evidence>
<proteinExistence type="predicted"/>
<reference evidence="3" key="1">
    <citation type="journal article" date="2019" name="Int. J. Syst. Evol. Microbiol.">
        <title>The Global Catalogue of Microorganisms (GCM) 10K type strain sequencing project: providing services to taxonomists for standard genome sequencing and annotation.</title>
        <authorList>
            <consortium name="The Broad Institute Genomics Platform"/>
            <consortium name="The Broad Institute Genome Sequencing Center for Infectious Disease"/>
            <person name="Wu L."/>
            <person name="Ma J."/>
        </authorList>
    </citation>
    <scope>NUCLEOTIDE SEQUENCE [LARGE SCALE GENOMIC DNA]</scope>
    <source>
        <strain evidence="3">TISTR 2241</strain>
    </source>
</reference>